<dbReference type="AlphaFoldDB" id="A0A2D3USN3"/>
<dbReference type="GeneID" id="35600315"/>
<name>A0A2D3USN3_9PEZI</name>
<accession>A0A2D3USN3</accession>
<keyword evidence="3" id="KW-1185">Reference proteome</keyword>
<gene>
    <name evidence="2" type="ORF">RCC_05149</name>
</gene>
<sequence length="286" mass="32647">MDQQDRASPALEVGMSTTDGSVSTAVHDGTSLIPPATPTSVGSAAQTVFALPELLESILLQISTFNQEDRHLNPAKDLFILQRVNKTFQAVITRNKTLQHHMLLQPNRPGSQDFSMEQTMSWLMSNVGFCWDRHELFKTKYKTLFLRPLDKGLRFAATKDASWRKMKIRFVSVSGENGFWYDDGNDIGLYLIRDRGVDMRLGNHVRVLLSQTLRFGVEMTLGKLHEGLISFMPSLIEYEKAVEEAKVEKTVMGPQSPPRRTRPCKDRRDRLRKDLRGRCAQDDHWL</sequence>
<evidence type="ECO:0000256" key="1">
    <source>
        <dbReference type="SAM" id="MobiDB-lite"/>
    </source>
</evidence>
<dbReference type="OrthoDB" id="3637982at2759"/>
<protein>
    <submittedName>
        <fullName evidence="2">Uncharacterized protein</fullName>
    </submittedName>
</protein>
<evidence type="ECO:0000313" key="3">
    <source>
        <dbReference type="Proteomes" id="UP000225277"/>
    </source>
</evidence>
<evidence type="ECO:0000313" key="2">
    <source>
        <dbReference type="EMBL" id="CZT19301.1"/>
    </source>
</evidence>
<dbReference type="Proteomes" id="UP000225277">
    <property type="component" value="Unassembled WGS sequence"/>
</dbReference>
<organism evidence="2 3">
    <name type="scientific">Ramularia collo-cygni</name>
    <dbReference type="NCBI Taxonomy" id="112498"/>
    <lineage>
        <taxon>Eukaryota</taxon>
        <taxon>Fungi</taxon>
        <taxon>Dikarya</taxon>
        <taxon>Ascomycota</taxon>
        <taxon>Pezizomycotina</taxon>
        <taxon>Dothideomycetes</taxon>
        <taxon>Dothideomycetidae</taxon>
        <taxon>Mycosphaerellales</taxon>
        <taxon>Mycosphaerellaceae</taxon>
        <taxon>Ramularia</taxon>
    </lineage>
</organism>
<dbReference type="RefSeq" id="XP_023626191.1">
    <property type="nucleotide sequence ID" value="XM_023770423.1"/>
</dbReference>
<feature type="region of interest" description="Disordered" evidence="1">
    <location>
        <begin position="248"/>
        <end position="268"/>
    </location>
</feature>
<dbReference type="EMBL" id="FJUY01000007">
    <property type="protein sequence ID" value="CZT19301.1"/>
    <property type="molecule type" value="Genomic_DNA"/>
</dbReference>
<proteinExistence type="predicted"/>
<reference evidence="2 3" key="1">
    <citation type="submission" date="2016-03" db="EMBL/GenBank/DDBJ databases">
        <authorList>
            <person name="Ploux O."/>
        </authorList>
    </citation>
    <scope>NUCLEOTIDE SEQUENCE [LARGE SCALE GENOMIC DNA]</scope>
    <source>
        <strain evidence="2 3">URUG2</strain>
    </source>
</reference>